<dbReference type="Proteomes" id="UP001491310">
    <property type="component" value="Unassembled WGS sequence"/>
</dbReference>
<evidence type="ECO:0000259" key="1">
    <source>
        <dbReference type="PROSITE" id="PS51722"/>
    </source>
</evidence>
<dbReference type="InterPro" id="IPR035651">
    <property type="entry name" value="BipA_V"/>
</dbReference>
<dbReference type="Gene3D" id="2.40.50.250">
    <property type="entry name" value="bipa protein"/>
    <property type="match status" value="1"/>
</dbReference>
<dbReference type="Gene3D" id="3.30.70.240">
    <property type="match status" value="1"/>
</dbReference>
<dbReference type="InterPro" id="IPR000640">
    <property type="entry name" value="EFG_V-like"/>
</dbReference>
<dbReference type="InterPro" id="IPR042116">
    <property type="entry name" value="TypA/BipA_C"/>
</dbReference>
<organism evidence="2 3">
    <name type="scientific">Coccomyxa subellipsoidea</name>
    <dbReference type="NCBI Taxonomy" id="248742"/>
    <lineage>
        <taxon>Eukaryota</taxon>
        <taxon>Viridiplantae</taxon>
        <taxon>Chlorophyta</taxon>
        <taxon>core chlorophytes</taxon>
        <taxon>Trebouxiophyceae</taxon>
        <taxon>Trebouxiophyceae incertae sedis</taxon>
        <taxon>Coccomyxaceae</taxon>
        <taxon>Coccomyxa</taxon>
    </lineage>
</organism>
<dbReference type="InterPro" id="IPR009000">
    <property type="entry name" value="Transl_B-barrel_sf"/>
</dbReference>
<dbReference type="Gene3D" id="3.40.50.300">
    <property type="entry name" value="P-loop containing nucleotide triphosphate hydrolases"/>
    <property type="match status" value="1"/>
</dbReference>
<dbReference type="NCBIfam" id="TIGR00231">
    <property type="entry name" value="small_GTP"/>
    <property type="match status" value="1"/>
</dbReference>
<dbReference type="Pfam" id="PF03144">
    <property type="entry name" value="GTP_EFTU_D2"/>
    <property type="match status" value="1"/>
</dbReference>
<dbReference type="CDD" id="cd16263">
    <property type="entry name" value="BipA_III"/>
    <property type="match status" value="1"/>
</dbReference>
<dbReference type="InterPro" id="IPR006298">
    <property type="entry name" value="BipA"/>
</dbReference>
<proteinExistence type="inferred from homology"/>
<dbReference type="HAMAP" id="MF_00849">
    <property type="entry name" value="BipA"/>
    <property type="match status" value="1"/>
</dbReference>
<dbReference type="InterPro" id="IPR000795">
    <property type="entry name" value="T_Tr_GTP-bd_dom"/>
</dbReference>
<reference evidence="2 3" key="1">
    <citation type="journal article" date="2024" name="Nat. Commun.">
        <title>Phylogenomics reveals the evolutionary origins of lichenization in chlorophyte algae.</title>
        <authorList>
            <person name="Puginier C."/>
            <person name="Libourel C."/>
            <person name="Otte J."/>
            <person name="Skaloud P."/>
            <person name="Haon M."/>
            <person name="Grisel S."/>
            <person name="Petersen M."/>
            <person name="Berrin J.G."/>
            <person name="Delaux P.M."/>
            <person name="Dal Grande F."/>
            <person name="Keller J."/>
        </authorList>
    </citation>
    <scope>NUCLEOTIDE SEQUENCE [LARGE SCALE GENOMIC DNA]</scope>
    <source>
        <strain evidence="2 3">SAG 216-7</strain>
    </source>
</reference>
<dbReference type="InterPro" id="IPR047041">
    <property type="entry name" value="BipA_GTP-bd_dom"/>
</dbReference>
<protein>
    <recommendedName>
        <fullName evidence="1">Tr-type G domain-containing protein</fullName>
    </recommendedName>
</protein>
<dbReference type="InterPro" id="IPR035647">
    <property type="entry name" value="EFG_III/V"/>
</dbReference>
<dbReference type="CDD" id="cd03691">
    <property type="entry name" value="BipA_TypA_II"/>
    <property type="match status" value="1"/>
</dbReference>
<dbReference type="PANTHER" id="PTHR42908:SF8">
    <property type="entry name" value="TR-TYPE G DOMAIN-CONTAINING PROTEIN"/>
    <property type="match status" value="1"/>
</dbReference>
<comment type="caution">
    <text evidence="2">The sequence shown here is derived from an EMBL/GenBank/DDBJ whole genome shotgun (WGS) entry which is preliminary data.</text>
</comment>
<dbReference type="SMART" id="SM00838">
    <property type="entry name" value="EFG_C"/>
    <property type="match status" value="1"/>
</dbReference>
<dbReference type="InterPro" id="IPR047042">
    <property type="entry name" value="BipA_II"/>
</dbReference>
<dbReference type="Gene3D" id="2.40.30.10">
    <property type="entry name" value="Translation factors"/>
    <property type="match status" value="1"/>
</dbReference>
<dbReference type="PROSITE" id="PS51722">
    <property type="entry name" value="G_TR_2"/>
    <property type="match status" value="1"/>
</dbReference>
<dbReference type="SUPFAM" id="SSF50447">
    <property type="entry name" value="Translation proteins"/>
    <property type="match status" value="1"/>
</dbReference>
<dbReference type="InterPro" id="IPR048876">
    <property type="entry name" value="BipA_C"/>
</dbReference>
<evidence type="ECO:0000313" key="3">
    <source>
        <dbReference type="Proteomes" id="UP001491310"/>
    </source>
</evidence>
<sequence length="699" mass="76107">MMLYRPANVRLSFPADSANMGSSALFSSAQVQGPPREHRNRTPVALRQSCQRLRIDQDRCQQPVVAAVLATPLKASTSRSVRTLAAATLDAPPAPGISETGTDADGDLKIRNIAIIAHVDHGKTTLVDAMLRQSKVFRDNQVVDERVMDSNDLERERGITILSKNTAVRYLGIKINIIDTPGHADFGGEVERVLNMCDGVLLLVDSVEGPMPQTRFVLRKALALDKKVIVVVNKIDRPAARPDYVIDSTFDLFCELCATDEQCDFPVVYASGVNGIAGGSPSDLSDDLAPLFEAIVREVSPPKVTKDGPLQLLITNLDYDEHKGRIAIGKVTSGSISRAETILIGRPDEKLRGGKVSELFVYDNFSRVPVDIVQAGDICALTGLSDVSIGETVCSRENPVPLPTITVEEPTVRMTFMVNTSPFAGREGKYVTSRNIKDRLDRELERNLALRVEPGQTADQFVVSGRGALHLSILIENMRREGFEFQVGPPKVITQKDAKDNKLEPYEEAVVEVPEAHMGGVVDLMGSRKGQMVDMSASAEGLNRVTYVIPTRGLLGLRNSILTATKGTAVLNTVFKEYGPWVGDINTRELGSLVAFETGSVTGYAIESVQQRGRLFASPGQEVYEDQVIGIHQRAGDLKVNVCKKKAVTNMRASGTDNKTPLVEPIIMGLDEALEYIVDDEMVEVTPCGICTPSERGQI</sequence>
<dbReference type="InterPro" id="IPR004161">
    <property type="entry name" value="EFTu-like_2"/>
</dbReference>
<dbReference type="SUPFAM" id="SSF54980">
    <property type="entry name" value="EF-G C-terminal domain-like"/>
    <property type="match status" value="2"/>
</dbReference>
<keyword evidence="3" id="KW-1185">Reference proteome</keyword>
<feature type="domain" description="Tr-type G" evidence="1">
    <location>
        <begin position="108"/>
        <end position="303"/>
    </location>
</feature>
<dbReference type="InterPro" id="IPR031157">
    <property type="entry name" value="G_TR_CS"/>
</dbReference>
<dbReference type="Pfam" id="PF21018">
    <property type="entry name" value="BipA_C"/>
    <property type="match status" value="1"/>
</dbReference>
<dbReference type="PANTHER" id="PTHR42908">
    <property type="entry name" value="TRANSLATION ELONGATION FACTOR-RELATED"/>
    <property type="match status" value="1"/>
</dbReference>
<name>A0ABR2YXS0_9CHLO</name>
<dbReference type="InterPro" id="IPR005225">
    <property type="entry name" value="Small_GTP-bd"/>
</dbReference>
<dbReference type="Gene3D" id="3.30.70.870">
    <property type="entry name" value="Elongation Factor G (Translational Gtpase), domain 3"/>
    <property type="match status" value="1"/>
</dbReference>
<dbReference type="SUPFAM" id="SSF52540">
    <property type="entry name" value="P-loop containing nucleoside triphosphate hydrolases"/>
    <property type="match status" value="1"/>
</dbReference>
<gene>
    <name evidence="2" type="ORF">WJX75_002502</name>
</gene>
<dbReference type="PROSITE" id="PS00301">
    <property type="entry name" value="G_TR_1"/>
    <property type="match status" value="1"/>
</dbReference>
<dbReference type="Pfam" id="PF00679">
    <property type="entry name" value="EFG_C"/>
    <property type="match status" value="1"/>
</dbReference>
<dbReference type="EMBL" id="JALJOT010000003">
    <property type="protein sequence ID" value="KAK9916431.1"/>
    <property type="molecule type" value="Genomic_DNA"/>
</dbReference>
<dbReference type="PRINTS" id="PR00315">
    <property type="entry name" value="ELONGATNFCT"/>
</dbReference>
<dbReference type="InterPro" id="IPR047043">
    <property type="entry name" value="BipA_III"/>
</dbReference>
<dbReference type="NCBIfam" id="TIGR01394">
    <property type="entry name" value="TypA_BipA"/>
    <property type="match status" value="1"/>
</dbReference>
<evidence type="ECO:0000313" key="2">
    <source>
        <dbReference type="EMBL" id="KAK9916431.1"/>
    </source>
</evidence>
<dbReference type="CDD" id="cd01891">
    <property type="entry name" value="TypA_BipA"/>
    <property type="match status" value="1"/>
</dbReference>
<dbReference type="InterPro" id="IPR027417">
    <property type="entry name" value="P-loop_NTPase"/>
</dbReference>
<dbReference type="CDD" id="cd03710">
    <property type="entry name" value="BipA_TypA_C"/>
    <property type="match status" value="1"/>
</dbReference>
<accession>A0ABR2YXS0</accession>
<dbReference type="Pfam" id="PF00009">
    <property type="entry name" value="GTP_EFTU"/>
    <property type="match status" value="1"/>
</dbReference>